<organism evidence="8 9">
    <name type="scientific">Thecamonas trahens ATCC 50062</name>
    <dbReference type="NCBI Taxonomy" id="461836"/>
    <lineage>
        <taxon>Eukaryota</taxon>
        <taxon>Apusozoa</taxon>
        <taxon>Apusomonadida</taxon>
        <taxon>Apusomonadidae</taxon>
        <taxon>Thecamonas</taxon>
    </lineage>
</organism>
<dbReference type="OMA" id="DTIFVAM"/>
<dbReference type="PANTHER" id="PTHR12385">
    <property type="entry name" value="CHOLINE TRANSPORTER-LIKE (SLC FAMILY 44)"/>
    <property type="match status" value="1"/>
</dbReference>
<evidence type="ECO:0000256" key="6">
    <source>
        <dbReference type="RuleBase" id="RU368066"/>
    </source>
</evidence>
<dbReference type="GO" id="GO:0022857">
    <property type="term" value="F:transmembrane transporter activity"/>
    <property type="evidence" value="ECO:0007669"/>
    <property type="project" value="UniProtKB-UniRule"/>
</dbReference>
<keyword evidence="4 6" id="KW-1133">Transmembrane helix</keyword>
<evidence type="ECO:0000256" key="7">
    <source>
        <dbReference type="SAM" id="MobiDB-lite"/>
    </source>
</evidence>
<feature type="transmembrane region" description="Helical" evidence="6">
    <location>
        <begin position="233"/>
        <end position="251"/>
    </location>
</feature>
<keyword evidence="9" id="KW-1185">Reference proteome</keyword>
<evidence type="ECO:0000256" key="3">
    <source>
        <dbReference type="ARBA" id="ARBA00022692"/>
    </source>
</evidence>
<evidence type="ECO:0000256" key="4">
    <source>
        <dbReference type="ARBA" id="ARBA00022989"/>
    </source>
</evidence>
<dbReference type="GeneID" id="25568547"/>
<feature type="transmembrane region" description="Helical" evidence="6">
    <location>
        <begin position="385"/>
        <end position="408"/>
    </location>
</feature>
<sequence>MSSSSGLPPPGYTEPVGKGVSSAPPPMYSDQAPLIANEHGRRQGPPPAPPSLWKDVPFAVAFVLLLVAFVVFSAATWNRNFLNEHKHSENDGQEKSSGSDLDPELLRKMGRIAAYCTGLGLLFAALWLQICKQFPKQMIYIALITNVVICFGIAILFFAYGIIIGGLIWLFFACISVLFYFFWRRRIPFAAQMLATTVGVVHEFPAMVGFSFLSLFALLTWVVMWVFGASSAANINNAGLYVLCVFVFYWVAQVIKNVIHVTSAGTFATWYFFAGSAEFPANPTVGAFKRATTYSFGSVCFGSLIIAVIQTVRFVLRSARRANRNQFVVACADCLLGCIESLVQYFNVYAFTQVAVYGKGYREAASDTWDLFKSHGFDVIVNDDLIGSVLGFSSFVSGLMVALAAFAWGAYELGTSAHALPYLIVLVIICFFIGLIEASTVFEVVNSGVAAIMVCFCTAPDVLQQRQPALYNRFRELYGRRIGFFTSG</sequence>
<evidence type="ECO:0000313" key="9">
    <source>
        <dbReference type="Proteomes" id="UP000054408"/>
    </source>
</evidence>
<feature type="transmembrane region" description="Helical" evidence="6">
    <location>
        <begin position="258"/>
        <end position="274"/>
    </location>
</feature>
<comment type="subcellular location">
    <subcellularLocation>
        <location evidence="6">Cell membrane</location>
        <topology evidence="6">Multi-pass membrane protein</topology>
    </subcellularLocation>
    <subcellularLocation>
        <location evidence="1">Membrane</location>
        <topology evidence="1">Multi-pass membrane protein</topology>
    </subcellularLocation>
</comment>
<feature type="transmembrane region" description="Helical" evidence="6">
    <location>
        <begin position="420"/>
        <end position="438"/>
    </location>
</feature>
<name>A0A0L0DPR9_THETB</name>
<keyword evidence="3 6" id="KW-0812">Transmembrane</keyword>
<gene>
    <name evidence="8" type="ORF">AMSG_10288</name>
</gene>
<feature type="transmembrane region" description="Helical" evidence="6">
    <location>
        <begin position="166"/>
        <end position="183"/>
    </location>
</feature>
<dbReference type="RefSeq" id="XP_013753765.1">
    <property type="nucleotide sequence ID" value="XM_013898311.1"/>
</dbReference>
<dbReference type="eggNOG" id="KOG1362">
    <property type="taxonomic scope" value="Eukaryota"/>
</dbReference>
<evidence type="ECO:0000256" key="5">
    <source>
        <dbReference type="ARBA" id="ARBA00023136"/>
    </source>
</evidence>
<protein>
    <recommendedName>
        <fullName evidence="6">Choline transporter-like protein</fullName>
    </recommendedName>
</protein>
<reference evidence="8 9" key="1">
    <citation type="submission" date="2010-05" db="EMBL/GenBank/DDBJ databases">
        <title>The Genome Sequence of Thecamonas trahens ATCC 50062.</title>
        <authorList>
            <consortium name="The Broad Institute Genome Sequencing Platform"/>
            <person name="Russ C."/>
            <person name="Cuomo C."/>
            <person name="Shea T."/>
            <person name="Young S.K."/>
            <person name="Zeng Q."/>
            <person name="Koehrsen M."/>
            <person name="Haas B."/>
            <person name="Borodovsky M."/>
            <person name="Guigo R."/>
            <person name="Alvarado L."/>
            <person name="Berlin A."/>
            <person name="Bochicchio J."/>
            <person name="Borenstein D."/>
            <person name="Chapman S."/>
            <person name="Chen Z."/>
            <person name="Freedman E."/>
            <person name="Gellesch M."/>
            <person name="Goldberg J."/>
            <person name="Griggs A."/>
            <person name="Gujja S."/>
            <person name="Heilman E."/>
            <person name="Heiman D."/>
            <person name="Hepburn T."/>
            <person name="Howarth C."/>
            <person name="Jen D."/>
            <person name="Larson L."/>
            <person name="Mehta T."/>
            <person name="Park D."/>
            <person name="Pearson M."/>
            <person name="Roberts A."/>
            <person name="Saif S."/>
            <person name="Shenoy N."/>
            <person name="Sisk P."/>
            <person name="Stolte C."/>
            <person name="Sykes S."/>
            <person name="Thomson T."/>
            <person name="Walk T."/>
            <person name="White J."/>
            <person name="Yandava C."/>
            <person name="Burger G."/>
            <person name="Gray M.W."/>
            <person name="Holland P.W.H."/>
            <person name="King N."/>
            <person name="Lang F.B.F."/>
            <person name="Roger A.J."/>
            <person name="Ruiz-Trillo I."/>
            <person name="Lander E."/>
            <person name="Nusbaum C."/>
        </authorList>
    </citation>
    <scope>NUCLEOTIDE SEQUENCE [LARGE SCALE GENOMIC DNA]</scope>
    <source>
        <strain evidence="8 9">ATCC 50062</strain>
    </source>
</reference>
<keyword evidence="5 6" id="KW-0472">Membrane</keyword>
<dbReference type="OrthoDB" id="44736at2759"/>
<dbReference type="PANTHER" id="PTHR12385:SF4">
    <property type="entry name" value="PROTEIN PNS1"/>
    <property type="match status" value="1"/>
</dbReference>
<proteinExistence type="inferred from homology"/>
<comment type="function">
    <text evidence="6">Choline transporter.</text>
</comment>
<evidence type="ECO:0000313" key="8">
    <source>
        <dbReference type="EMBL" id="KNC54304.1"/>
    </source>
</evidence>
<evidence type="ECO:0000256" key="2">
    <source>
        <dbReference type="ARBA" id="ARBA00007168"/>
    </source>
</evidence>
<dbReference type="GO" id="GO:0005886">
    <property type="term" value="C:plasma membrane"/>
    <property type="evidence" value="ECO:0007669"/>
    <property type="project" value="UniProtKB-SubCell"/>
</dbReference>
<dbReference type="Proteomes" id="UP000054408">
    <property type="component" value="Unassembled WGS sequence"/>
</dbReference>
<accession>A0A0L0DPR9</accession>
<dbReference type="InterPro" id="IPR007603">
    <property type="entry name" value="Choline_transptr-like"/>
</dbReference>
<feature type="transmembrane region" description="Helical" evidence="6">
    <location>
        <begin position="138"/>
        <end position="160"/>
    </location>
</feature>
<feature type="transmembrane region" description="Helical" evidence="6">
    <location>
        <begin position="112"/>
        <end position="131"/>
    </location>
</feature>
<comment type="similarity">
    <text evidence="2 6">Belongs to the CTL (choline transporter-like) family.</text>
</comment>
<feature type="transmembrane region" description="Helical" evidence="6">
    <location>
        <begin position="56"/>
        <end position="77"/>
    </location>
</feature>
<dbReference type="STRING" id="461836.A0A0L0DPR9"/>
<feature type="region of interest" description="Disordered" evidence="7">
    <location>
        <begin position="1"/>
        <end position="48"/>
    </location>
</feature>
<feature type="transmembrane region" description="Helical" evidence="6">
    <location>
        <begin position="294"/>
        <end position="315"/>
    </location>
</feature>
<evidence type="ECO:0000256" key="1">
    <source>
        <dbReference type="ARBA" id="ARBA00004141"/>
    </source>
</evidence>
<dbReference type="Pfam" id="PF04515">
    <property type="entry name" value="Choline_transpo"/>
    <property type="match status" value="1"/>
</dbReference>
<dbReference type="AlphaFoldDB" id="A0A0L0DPR9"/>
<dbReference type="EMBL" id="GL349488">
    <property type="protein sequence ID" value="KNC54304.1"/>
    <property type="molecule type" value="Genomic_DNA"/>
</dbReference>
<feature type="transmembrane region" description="Helical" evidence="6">
    <location>
        <begin position="204"/>
        <end position="227"/>
    </location>
</feature>